<dbReference type="RefSeq" id="WP_258182690.1">
    <property type="nucleotide sequence ID" value="NZ_PVNK01000005.1"/>
</dbReference>
<dbReference type="Pfam" id="PF02801">
    <property type="entry name" value="Ketoacyl-synt_C"/>
    <property type="match status" value="1"/>
</dbReference>
<dbReference type="Proteomes" id="UP000237968">
    <property type="component" value="Unassembled WGS sequence"/>
</dbReference>
<dbReference type="Gene3D" id="3.40.47.10">
    <property type="match status" value="1"/>
</dbReference>
<dbReference type="PROSITE" id="PS52004">
    <property type="entry name" value="KS3_2"/>
    <property type="match status" value="1"/>
</dbReference>
<dbReference type="InterPro" id="IPR018201">
    <property type="entry name" value="Ketoacyl_synth_AS"/>
</dbReference>
<evidence type="ECO:0000313" key="6">
    <source>
        <dbReference type="Proteomes" id="UP000237968"/>
    </source>
</evidence>
<dbReference type="PROSITE" id="PS00606">
    <property type="entry name" value="KS3_1"/>
    <property type="match status" value="1"/>
</dbReference>
<evidence type="ECO:0000256" key="2">
    <source>
        <dbReference type="ARBA" id="ARBA00022679"/>
    </source>
</evidence>
<protein>
    <submittedName>
        <fullName evidence="5">3-oxoacyl-[acyl-carrier-protein] synthase 2</fullName>
        <ecNumber evidence="5">2.3.1.179</ecNumber>
    </submittedName>
</protein>
<keyword evidence="5" id="KW-0012">Acyltransferase</keyword>
<evidence type="ECO:0000256" key="1">
    <source>
        <dbReference type="ARBA" id="ARBA00008467"/>
    </source>
</evidence>
<dbReference type="GO" id="GO:0005829">
    <property type="term" value="C:cytosol"/>
    <property type="evidence" value="ECO:0007669"/>
    <property type="project" value="TreeGrafter"/>
</dbReference>
<dbReference type="EMBL" id="PVNK01000005">
    <property type="protein sequence ID" value="PRQ05836.1"/>
    <property type="molecule type" value="Genomic_DNA"/>
</dbReference>
<keyword evidence="2 3" id="KW-0808">Transferase</keyword>
<dbReference type="SMART" id="SM00825">
    <property type="entry name" value="PKS_KS"/>
    <property type="match status" value="1"/>
</dbReference>
<evidence type="ECO:0000256" key="3">
    <source>
        <dbReference type="RuleBase" id="RU003694"/>
    </source>
</evidence>
<accession>A0A2S9YLC2</accession>
<comment type="caution">
    <text evidence="5">The sequence shown here is derived from an EMBL/GenBank/DDBJ whole genome shotgun (WGS) entry which is preliminary data.</text>
</comment>
<sequence length="410" mass="42874">MGVGICGLSVWTCFGRGPAALSEAMAQSDRRFEQVAVAADIEDPWFKTKRGMQLPIPASIVSSWRGRELPVTPFDWPAQFAIETALDAVVDAGRVTQRYPSERIAVCNGTSHGSNHGLLEYLRQTQAGEPNDPSLLLDLPSIIAARIAQVVGASGPSLTFNTACSAGLNAIGQGLRLIESGRADCVIAGGHDTFSLLSFAGFTSLKALDPRGARPFDLERDGLSLGDGAAYVVLEREAAIRARGARARAWIGGYGYLGEAYHPTAPDPEGRGVELAMRRALAEVSGPERLALVSAHGTGTPANDEAELRAIDRVAEAIGVTEPVDVVSLKSQTGHSLGAAGAVQSVAAILNMERGLVPANITLDQPVAHGPKLRLPTQPAAREIPVAVCNGLGFGGSVAALALVHPEHQP</sequence>
<dbReference type="InterPro" id="IPR000794">
    <property type="entry name" value="Beta-ketoacyl_synthase"/>
</dbReference>
<proteinExistence type="inferred from homology"/>
<comment type="similarity">
    <text evidence="1 3">Belongs to the thiolase-like superfamily. Beta-ketoacyl-ACP synthases family.</text>
</comment>
<name>A0A2S9YLC2_9BACT</name>
<feature type="domain" description="Ketosynthase family 3 (KS3)" evidence="4">
    <location>
        <begin position="1"/>
        <end position="405"/>
    </location>
</feature>
<dbReference type="InterPro" id="IPR016039">
    <property type="entry name" value="Thiolase-like"/>
</dbReference>
<organism evidence="5 6">
    <name type="scientific">Enhygromyxa salina</name>
    <dbReference type="NCBI Taxonomy" id="215803"/>
    <lineage>
        <taxon>Bacteria</taxon>
        <taxon>Pseudomonadati</taxon>
        <taxon>Myxococcota</taxon>
        <taxon>Polyangia</taxon>
        <taxon>Nannocystales</taxon>
        <taxon>Nannocystaceae</taxon>
        <taxon>Enhygromyxa</taxon>
    </lineage>
</organism>
<dbReference type="InterPro" id="IPR014031">
    <property type="entry name" value="Ketoacyl_synth_C"/>
</dbReference>
<keyword evidence="6" id="KW-1185">Reference proteome</keyword>
<dbReference type="PANTHER" id="PTHR11712:SF336">
    <property type="entry name" value="3-OXOACYL-[ACYL-CARRIER-PROTEIN] SYNTHASE, MITOCHONDRIAL"/>
    <property type="match status" value="1"/>
</dbReference>
<dbReference type="GO" id="GO:0006633">
    <property type="term" value="P:fatty acid biosynthetic process"/>
    <property type="evidence" value="ECO:0007669"/>
    <property type="project" value="InterPro"/>
</dbReference>
<dbReference type="SUPFAM" id="SSF53901">
    <property type="entry name" value="Thiolase-like"/>
    <property type="match status" value="1"/>
</dbReference>
<evidence type="ECO:0000259" key="4">
    <source>
        <dbReference type="PROSITE" id="PS52004"/>
    </source>
</evidence>
<reference evidence="5 6" key="1">
    <citation type="submission" date="2018-03" db="EMBL/GenBank/DDBJ databases">
        <title>Draft Genome Sequences of the Obligatory Marine Myxobacteria Enhygromyxa salina SWB005.</title>
        <authorList>
            <person name="Poehlein A."/>
            <person name="Moghaddam J.A."/>
            <person name="Harms H."/>
            <person name="Alanjari M."/>
            <person name="Koenig G.M."/>
            <person name="Daniel R."/>
            <person name="Schaeberle T.F."/>
        </authorList>
    </citation>
    <scope>NUCLEOTIDE SEQUENCE [LARGE SCALE GENOMIC DNA]</scope>
    <source>
        <strain evidence="5 6">SWB005</strain>
    </source>
</reference>
<dbReference type="GO" id="GO:0004315">
    <property type="term" value="F:3-oxoacyl-[acyl-carrier-protein] synthase activity"/>
    <property type="evidence" value="ECO:0007669"/>
    <property type="project" value="UniProtKB-EC"/>
</dbReference>
<dbReference type="AlphaFoldDB" id="A0A2S9YLC2"/>
<dbReference type="Pfam" id="PF00109">
    <property type="entry name" value="ketoacyl-synt"/>
    <property type="match status" value="1"/>
</dbReference>
<gene>
    <name evidence="5" type="primary">fabF_2</name>
    <name evidence="5" type="ORF">ENSA5_01560</name>
</gene>
<dbReference type="InterPro" id="IPR014030">
    <property type="entry name" value="Ketoacyl_synth_N"/>
</dbReference>
<evidence type="ECO:0000313" key="5">
    <source>
        <dbReference type="EMBL" id="PRQ05836.1"/>
    </source>
</evidence>
<dbReference type="PANTHER" id="PTHR11712">
    <property type="entry name" value="POLYKETIDE SYNTHASE-RELATED"/>
    <property type="match status" value="1"/>
</dbReference>
<dbReference type="InterPro" id="IPR020841">
    <property type="entry name" value="PKS_Beta-ketoAc_synthase_dom"/>
</dbReference>
<dbReference type="EC" id="2.3.1.179" evidence="5"/>